<dbReference type="InterPro" id="IPR013662">
    <property type="entry name" value="RIH_assoc-dom"/>
</dbReference>
<dbReference type="InterPro" id="IPR015925">
    <property type="entry name" value="Ryanodine_IP3_receptor"/>
</dbReference>
<dbReference type="AlphaFoldDB" id="E9FW92"/>
<proteinExistence type="predicted"/>
<evidence type="ECO:0000259" key="2">
    <source>
        <dbReference type="Pfam" id="PF08454"/>
    </source>
</evidence>
<feature type="compositionally biased region" description="Low complexity" evidence="1">
    <location>
        <begin position="21"/>
        <end position="43"/>
    </location>
</feature>
<dbReference type="EMBL" id="GL732525">
    <property type="protein sequence ID" value="EFX88966.1"/>
    <property type="molecule type" value="Genomic_DNA"/>
</dbReference>
<dbReference type="PANTHER" id="PTHR45816">
    <property type="entry name" value="MIR DOMAIN-CONTAINING PROTEIN"/>
    <property type="match status" value="1"/>
</dbReference>
<name>E9FW92_DAPPU</name>
<protein>
    <recommendedName>
        <fullName evidence="2">RyR/IP3R Homology associated domain-containing protein</fullName>
    </recommendedName>
</protein>
<dbReference type="KEGG" id="dpx:DAPPUDRAFT_95625"/>
<dbReference type="eggNOG" id="KOG3533">
    <property type="taxonomic scope" value="Eukaryota"/>
</dbReference>
<dbReference type="Pfam" id="PF08454">
    <property type="entry name" value="RIH_assoc"/>
    <property type="match status" value="1"/>
</dbReference>
<dbReference type="Proteomes" id="UP000000305">
    <property type="component" value="Unassembled WGS sequence"/>
</dbReference>
<evidence type="ECO:0000313" key="4">
    <source>
        <dbReference type="Proteomes" id="UP000000305"/>
    </source>
</evidence>
<feature type="domain" description="RyR/IP3R Homology associated" evidence="2">
    <location>
        <begin position="72"/>
        <end position="120"/>
    </location>
</feature>
<evidence type="ECO:0000256" key="1">
    <source>
        <dbReference type="SAM" id="MobiDB-lite"/>
    </source>
</evidence>
<accession>E9FW92</accession>
<dbReference type="PANTHER" id="PTHR45816:SF4">
    <property type="entry name" value="RYR_IP3R HOMOLOGY ASSOCIATED DOMAIN-CONTAINING PROTEIN"/>
    <property type="match status" value="1"/>
</dbReference>
<keyword evidence="4" id="KW-1185">Reference proteome</keyword>
<organism evidence="3 4">
    <name type="scientific">Daphnia pulex</name>
    <name type="common">Water flea</name>
    <dbReference type="NCBI Taxonomy" id="6669"/>
    <lineage>
        <taxon>Eukaryota</taxon>
        <taxon>Metazoa</taxon>
        <taxon>Ecdysozoa</taxon>
        <taxon>Arthropoda</taxon>
        <taxon>Crustacea</taxon>
        <taxon>Branchiopoda</taxon>
        <taxon>Diplostraca</taxon>
        <taxon>Cladocera</taxon>
        <taxon>Anomopoda</taxon>
        <taxon>Daphniidae</taxon>
        <taxon>Daphnia</taxon>
    </lineage>
</organism>
<dbReference type="STRING" id="6669.E9FW92"/>
<feature type="region of interest" description="Disordered" evidence="1">
    <location>
        <begin position="16"/>
        <end position="56"/>
    </location>
</feature>
<dbReference type="OrthoDB" id="76898at2759"/>
<sequence length="141" mass="15393">MEVRVKQESQDEALVPFCGKSTNGSNGNSSSNNINNNNSLSVNGSGGNNPQLGPMQKVLSLSDLSDPESSLETLMFLDCICGSTMGELGLLGLCINEHNVALLNQTLETLTEYCQGPCHKKPELHRYSRVEWIGHHHIVIR</sequence>
<evidence type="ECO:0000313" key="3">
    <source>
        <dbReference type="EMBL" id="EFX88966.1"/>
    </source>
</evidence>
<dbReference type="HOGENOM" id="CLU_1827248_0_0_1"/>
<dbReference type="GO" id="GO:0006816">
    <property type="term" value="P:calcium ion transport"/>
    <property type="evidence" value="ECO:0007669"/>
    <property type="project" value="InterPro"/>
</dbReference>
<gene>
    <name evidence="3" type="ORF">DAPPUDRAFT_95625</name>
</gene>
<reference evidence="3 4" key="1">
    <citation type="journal article" date="2011" name="Science">
        <title>The ecoresponsive genome of Daphnia pulex.</title>
        <authorList>
            <person name="Colbourne J.K."/>
            <person name="Pfrender M.E."/>
            <person name="Gilbert D."/>
            <person name="Thomas W.K."/>
            <person name="Tucker A."/>
            <person name="Oakley T.H."/>
            <person name="Tokishita S."/>
            <person name="Aerts A."/>
            <person name="Arnold G.J."/>
            <person name="Basu M.K."/>
            <person name="Bauer D.J."/>
            <person name="Caceres C.E."/>
            <person name="Carmel L."/>
            <person name="Casola C."/>
            <person name="Choi J.H."/>
            <person name="Detter J.C."/>
            <person name="Dong Q."/>
            <person name="Dusheyko S."/>
            <person name="Eads B.D."/>
            <person name="Frohlich T."/>
            <person name="Geiler-Samerotte K.A."/>
            <person name="Gerlach D."/>
            <person name="Hatcher P."/>
            <person name="Jogdeo S."/>
            <person name="Krijgsveld J."/>
            <person name="Kriventseva E.V."/>
            <person name="Kultz D."/>
            <person name="Laforsch C."/>
            <person name="Lindquist E."/>
            <person name="Lopez J."/>
            <person name="Manak J.R."/>
            <person name="Muller J."/>
            <person name="Pangilinan J."/>
            <person name="Patwardhan R.P."/>
            <person name="Pitluck S."/>
            <person name="Pritham E.J."/>
            <person name="Rechtsteiner A."/>
            <person name="Rho M."/>
            <person name="Rogozin I.B."/>
            <person name="Sakarya O."/>
            <person name="Salamov A."/>
            <person name="Schaack S."/>
            <person name="Shapiro H."/>
            <person name="Shiga Y."/>
            <person name="Skalitzky C."/>
            <person name="Smith Z."/>
            <person name="Souvorov A."/>
            <person name="Sung W."/>
            <person name="Tang Z."/>
            <person name="Tsuchiya D."/>
            <person name="Tu H."/>
            <person name="Vos H."/>
            <person name="Wang M."/>
            <person name="Wolf Y.I."/>
            <person name="Yamagata H."/>
            <person name="Yamada T."/>
            <person name="Ye Y."/>
            <person name="Shaw J.R."/>
            <person name="Andrews J."/>
            <person name="Crease T.J."/>
            <person name="Tang H."/>
            <person name="Lucas S.M."/>
            <person name="Robertson H.M."/>
            <person name="Bork P."/>
            <person name="Koonin E.V."/>
            <person name="Zdobnov E.M."/>
            <person name="Grigoriev I.V."/>
            <person name="Lynch M."/>
            <person name="Boore J.L."/>
        </authorList>
    </citation>
    <scope>NUCLEOTIDE SEQUENCE [LARGE SCALE GENOMIC DNA]</scope>
</reference>
<dbReference type="InParanoid" id="E9FW92"/>